<gene>
    <name evidence="11" type="primary">tatB</name>
    <name evidence="10" type="synonym">tatA</name>
    <name evidence="11" type="ORF">ENG63_11565</name>
</gene>
<dbReference type="PANTHER" id="PTHR33162:SF1">
    <property type="entry name" value="SEC-INDEPENDENT PROTEIN TRANSLOCASE PROTEIN TATA, CHLOROPLASTIC"/>
    <property type="match status" value="1"/>
</dbReference>
<dbReference type="PANTHER" id="PTHR33162">
    <property type="entry name" value="SEC-INDEPENDENT PROTEIN TRANSLOCASE PROTEIN TATA, CHLOROPLASTIC"/>
    <property type="match status" value="1"/>
</dbReference>
<keyword evidence="6 10" id="KW-1133">Transmembrane helix</keyword>
<evidence type="ECO:0000256" key="1">
    <source>
        <dbReference type="ARBA" id="ARBA00004167"/>
    </source>
</evidence>
<reference evidence="11" key="1">
    <citation type="journal article" date="2020" name="mSystems">
        <title>Genome- and Community-Level Interaction Insights into Carbon Utilization and Element Cycling Functions of Hydrothermarchaeota in Hydrothermal Sediment.</title>
        <authorList>
            <person name="Zhou Z."/>
            <person name="Liu Y."/>
            <person name="Xu W."/>
            <person name="Pan J."/>
            <person name="Luo Z.H."/>
            <person name="Li M."/>
        </authorList>
    </citation>
    <scope>NUCLEOTIDE SEQUENCE [LARGE SCALE GENOMIC DNA]</scope>
    <source>
        <strain evidence="11">HyVt-233</strain>
    </source>
</reference>
<evidence type="ECO:0000256" key="10">
    <source>
        <dbReference type="HAMAP-Rule" id="MF_00236"/>
    </source>
</evidence>
<dbReference type="GO" id="GO:0006886">
    <property type="term" value="P:intracellular protein transport"/>
    <property type="evidence" value="ECO:0007669"/>
    <property type="project" value="UniProtKB-ARBA"/>
</dbReference>
<dbReference type="InterPro" id="IPR003369">
    <property type="entry name" value="TatA/B/E"/>
</dbReference>
<name>A0A7C0U4P9_DESA2</name>
<keyword evidence="3 10" id="KW-1003">Cell membrane</keyword>
<evidence type="ECO:0000256" key="7">
    <source>
        <dbReference type="ARBA" id="ARBA00023010"/>
    </source>
</evidence>
<dbReference type="AlphaFoldDB" id="A0A7C0U4P9"/>
<comment type="similarity">
    <text evidence="10">Belongs to the TatA/E family.</text>
</comment>
<dbReference type="GO" id="GO:0043953">
    <property type="term" value="P:protein transport by the Tat complex"/>
    <property type="evidence" value="ECO:0007669"/>
    <property type="project" value="UniProtKB-UniRule"/>
</dbReference>
<keyword evidence="8 10" id="KW-0472">Membrane</keyword>
<keyword evidence="7 10" id="KW-0811">Translocation</keyword>
<protein>
    <recommendedName>
        <fullName evidence="10">Sec-independent protein translocase protein TatA</fullName>
    </recommendedName>
</protein>
<dbReference type="GO" id="GO:0033281">
    <property type="term" value="C:TAT protein transport complex"/>
    <property type="evidence" value="ECO:0007669"/>
    <property type="project" value="UniProtKB-UniRule"/>
</dbReference>
<evidence type="ECO:0000256" key="2">
    <source>
        <dbReference type="ARBA" id="ARBA00022448"/>
    </source>
</evidence>
<dbReference type="EMBL" id="DRBS01000430">
    <property type="protein sequence ID" value="HDD45473.1"/>
    <property type="molecule type" value="Genomic_DNA"/>
</dbReference>
<comment type="caution">
    <text evidence="11">The sequence shown here is derived from an EMBL/GenBank/DDBJ whole genome shotgun (WGS) entry which is preliminary data.</text>
</comment>
<evidence type="ECO:0000256" key="4">
    <source>
        <dbReference type="ARBA" id="ARBA00022692"/>
    </source>
</evidence>
<dbReference type="InterPro" id="IPR018448">
    <property type="entry name" value="TatB"/>
</dbReference>
<keyword evidence="2 10" id="KW-0813">Transport</keyword>
<dbReference type="PRINTS" id="PR01506">
    <property type="entry name" value="TATBPROTEIN"/>
</dbReference>
<accession>A0A7C0U4P9</accession>
<dbReference type="Gene3D" id="1.20.5.3310">
    <property type="match status" value="1"/>
</dbReference>
<dbReference type="NCBIfam" id="TIGR01411">
    <property type="entry name" value="tatAE"/>
    <property type="match status" value="1"/>
</dbReference>
<dbReference type="Proteomes" id="UP000886289">
    <property type="component" value="Unassembled WGS sequence"/>
</dbReference>
<sequence length="79" mass="8988">MFSIGMQELIIILIIALLVLGPKRLPEVARALGRGVKEFRKATREVKESIDIEGELKKIEDEIISEEIEEKEKAKNGRK</sequence>
<dbReference type="Pfam" id="PF02416">
    <property type="entry name" value="TatA_B_E"/>
    <property type="match status" value="1"/>
</dbReference>
<evidence type="ECO:0000256" key="5">
    <source>
        <dbReference type="ARBA" id="ARBA00022927"/>
    </source>
</evidence>
<keyword evidence="5 10" id="KW-0653">Protein transport</keyword>
<comment type="function">
    <text evidence="9">Part of the twin-arginine translocation (Tat) system that transports large folded proteins containing a characteristic twin-arginine motif in their signal peptide across the thylakoid membrane. Involved in delta pH-dependent protein transport required for chloroplast development, especially thylakoid membrane formation. TATC and TATB mediate precursor recognition, whereas TATA facilitates translocation.</text>
</comment>
<proteinExistence type="inferred from homology"/>
<dbReference type="NCBIfam" id="TIGR01410">
    <property type="entry name" value="tatB"/>
    <property type="match status" value="1"/>
</dbReference>
<organism evidence="11">
    <name type="scientific">Desulfofervidus auxilii</name>
    <dbReference type="NCBI Taxonomy" id="1621989"/>
    <lineage>
        <taxon>Bacteria</taxon>
        <taxon>Pseudomonadati</taxon>
        <taxon>Thermodesulfobacteriota</taxon>
        <taxon>Candidatus Desulfofervidia</taxon>
        <taxon>Candidatus Desulfofervidales</taxon>
        <taxon>Candidatus Desulfofervidaceae</taxon>
        <taxon>Candidatus Desulfofervidus</taxon>
    </lineage>
</organism>
<evidence type="ECO:0000256" key="6">
    <source>
        <dbReference type="ARBA" id="ARBA00022989"/>
    </source>
</evidence>
<comment type="function">
    <text evidence="10">Part of the twin-arginine translocation (Tat) system that transports large folded proteins containing a characteristic twin-arginine motif in their signal peptide across membranes. TatA could form the protein-conducting channel of the Tat system.</text>
</comment>
<evidence type="ECO:0000256" key="8">
    <source>
        <dbReference type="ARBA" id="ARBA00023136"/>
    </source>
</evidence>
<comment type="subcellular location">
    <subcellularLocation>
        <location evidence="10">Cell membrane</location>
        <topology evidence="10">Single-pass membrane protein</topology>
    </subcellularLocation>
    <subcellularLocation>
        <location evidence="1">Membrane</location>
        <topology evidence="1">Single-pass membrane protein</topology>
    </subcellularLocation>
</comment>
<dbReference type="InterPro" id="IPR006312">
    <property type="entry name" value="TatA/E"/>
</dbReference>
<dbReference type="GO" id="GO:0008320">
    <property type="term" value="F:protein transmembrane transporter activity"/>
    <property type="evidence" value="ECO:0007669"/>
    <property type="project" value="UniProtKB-UniRule"/>
</dbReference>
<evidence type="ECO:0000256" key="9">
    <source>
        <dbReference type="ARBA" id="ARBA00025340"/>
    </source>
</evidence>
<keyword evidence="4 10" id="KW-0812">Transmembrane</keyword>
<dbReference type="HAMAP" id="MF_00236">
    <property type="entry name" value="TatA_E"/>
    <property type="match status" value="1"/>
</dbReference>
<comment type="subunit">
    <text evidence="10">Forms a complex with TatC.</text>
</comment>
<evidence type="ECO:0000256" key="3">
    <source>
        <dbReference type="ARBA" id="ARBA00022475"/>
    </source>
</evidence>
<evidence type="ECO:0000313" key="11">
    <source>
        <dbReference type="EMBL" id="HDD45473.1"/>
    </source>
</evidence>